<keyword evidence="1 6" id="KW-0732">Signal</keyword>
<dbReference type="Proteomes" id="UP000261340">
    <property type="component" value="Unplaced"/>
</dbReference>
<keyword evidence="2" id="KW-0677">Repeat</keyword>
<feature type="domain" description="Ig-like" evidence="7">
    <location>
        <begin position="159"/>
        <end position="241"/>
    </location>
</feature>
<feature type="domain" description="Ig-like" evidence="7">
    <location>
        <begin position="338"/>
        <end position="426"/>
    </location>
</feature>
<evidence type="ECO:0000256" key="3">
    <source>
        <dbReference type="ARBA" id="ARBA00023157"/>
    </source>
</evidence>
<name>A0A3Q0T605_AMPCI</name>
<dbReference type="STRING" id="61819.ENSACIP00000027570"/>
<keyword evidence="4" id="KW-0393">Immunoglobulin domain</keyword>
<dbReference type="PANTHER" id="PTHR12231">
    <property type="entry name" value="CTX-RELATED TYPE I TRANSMEMBRANE PROTEIN"/>
    <property type="match status" value="1"/>
</dbReference>
<dbReference type="InterPro" id="IPR036179">
    <property type="entry name" value="Ig-like_dom_sf"/>
</dbReference>
<dbReference type="PANTHER" id="PTHR12231:SF261">
    <property type="entry name" value="IG-LIKE DOMAIN-CONTAINING PROTEIN"/>
    <property type="match status" value="1"/>
</dbReference>
<dbReference type="InterPro" id="IPR051170">
    <property type="entry name" value="Neural/epithelial_adhesion"/>
</dbReference>
<dbReference type="InterPro" id="IPR003598">
    <property type="entry name" value="Ig_sub2"/>
</dbReference>
<dbReference type="Pfam" id="PF07679">
    <property type="entry name" value="I-set"/>
    <property type="match status" value="1"/>
</dbReference>
<dbReference type="SUPFAM" id="SSF48726">
    <property type="entry name" value="Immunoglobulin"/>
    <property type="match status" value="3"/>
</dbReference>
<evidence type="ECO:0000259" key="7">
    <source>
        <dbReference type="PROSITE" id="PS50835"/>
    </source>
</evidence>
<evidence type="ECO:0000256" key="6">
    <source>
        <dbReference type="SAM" id="SignalP"/>
    </source>
</evidence>
<dbReference type="Pfam" id="PF13927">
    <property type="entry name" value="Ig_3"/>
    <property type="match status" value="2"/>
</dbReference>
<dbReference type="SMART" id="SM00409">
    <property type="entry name" value="IG"/>
    <property type="match status" value="3"/>
</dbReference>
<dbReference type="InterPro" id="IPR007110">
    <property type="entry name" value="Ig-like_dom"/>
</dbReference>
<keyword evidence="3" id="KW-1015">Disulfide bond</keyword>
<organism evidence="8 9">
    <name type="scientific">Amphilophus citrinellus</name>
    <name type="common">Midas cichlid</name>
    <name type="synonym">Cichlasoma citrinellum</name>
    <dbReference type="NCBI Taxonomy" id="61819"/>
    <lineage>
        <taxon>Eukaryota</taxon>
        <taxon>Metazoa</taxon>
        <taxon>Chordata</taxon>
        <taxon>Craniata</taxon>
        <taxon>Vertebrata</taxon>
        <taxon>Euteleostomi</taxon>
        <taxon>Actinopterygii</taxon>
        <taxon>Neopterygii</taxon>
        <taxon>Teleostei</taxon>
        <taxon>Neoteleostei</taxon>
        <taxon>Acanthomorphata</taxon>
        <taxon>Ovalentaria</taxon>
        <taxon>Cichlomorphae</taxon>
        <taxon>Cichliformes</taxon>
        <taxon>Cichlidae</taxon>
        <taxon>New World cichlids</taxon>
        <taxon>Cichlasomatinae</taxon>
        <taxon>Heroini</taxon>
        <taxon>Amphilophus</taxon>
    </lineage>
</organism>
<sequence length="534" mass="57652">MKIVATLALLQLWISATGESGSTQKIQVSVKPQISSVFFFSSHLVTARVSGSGSTETALSASPGDIVLLPCDTGGEGTPLLTKWLKNGHEINSSSSAPRLTVLQNGSLNIQQVIPEDEGSYLCNATLPGSKSFQVTLSVNALYVFISGGSENVSTSISPATALPNGTLFTSRGSSLTLNCSRSSYPSQQLTWAFRGDSSSNDSLLSGSGSWLDFRIENIQASAQGVYSCMAHNPVSNQTVSKSTELLVYYVSDRHPECSWAPTQDPSHIQFTCTWLGVYPTPELRWEDDPFEPAYSLSVMMNRSVLSEGQSVRCAARHLLLGPGKEKSCSLTLKLPYPEGEPMAAVLEADNVTLKCTEAVSTPPANTTWRKGQEQVYIVPGSKYILSEEGPVFKLTIVNVTKDDEGIYFCRSENPLGVRELEVYLTVKRTSSAYTGAVIGIFIAALVVGSTVIVAKTVYNSRHRICLGNLCFLDDEEGDVLSLVESDDEQIFQDAVPQLPPITNGGHTTLVQIHRIPSSRTSSQQFALCFFSGL</sequence>
<dbReference type="Ensembl" id="ENSACIT00000028297.1">
    <property type="protein sequence ID" value="ENSACIP00000027570.1"/>
    <property type="gene ID" value="ENSACIG00000021361.1"/>
</dbReference>
<feature type="transmembrane region" description="Helical" evidence="5">
    <location>
        <begin position="433"/>
        <end position="455"/>
    </location>
</feature>
<keyword evidence="5" id="KW-0812">Transmembrane</keyword>
<proteinExistence type="predicted"/>
<dbReference type="PROSITE" id="PS50835">
    <property type="entry name" value="IG_LIKE"/>
    <property type="match status" value="3"/>
</dbReference>
<evidence type="ECO:0000256" key="1">
    <source>
        <dbReference type="ARBA" id="ARBA00022729"/>
    </source>
</evidence>
<dbReference type="Gene3D" id="2.60.40.10">
    <property type="entry name" value="Immunoglobulins"/>
    <property type="match status" value="3"/>
</dbReference>
<dbReference type="InterPro" id="IPR003599">
    <property type="entry name" value="Ig_sub"/>
</dbReference>
<evidence type="ECO:0000256" key="4">
    <source>
        <dbReference type="ARBA" id="ARBA00023319"/>
    </source>
</evidence>
<evidence type="ECO:0000256" key="5">
    <source>
        <dbReference type="SAM" id="Phobius"/>
    </source>
</evidence>
<dbReference type="AlphaFoldDB" id="A0A3Q0T605"/>
<dbReference type="GO" id="GO:0043005">
    <property type="term" value="C:neuron projection"/>
    <property type="evidence" value="ECO:0007669"/>
    <property type="project" value="TreeGrafter"/>
</dbReference>
<keyword evidence="5" id="KW-1133">Transmembrane helix</keyword>
<dbReference type="CDD" id="cd00096">
    <property type="entry name" value="Ig"/>
    <property type="match status" value="3"/>
</dbReference>
<dbReference type="OMA" id="QCWAEMS"/>
<evidence type="ECO:0000256" key="2">
    <source>
        <dbReference type="ARBA" id="ARBA00022737"/>
    </source>
</evidence>
<feature type="chain" id="PRO_5018691720" evidence="6">
    <location>
        <begin position="19"/>
        <end position="534"/>
    </location>
</feature>
<reference evidence="8" key="2">
    <citation type="submission" date="2025-09" db="UniProtKB">
        <authorList>
            <consortium name="Ensembl"/>
        </authorList>
    </citation>
    <scope>IDENTIFICATION</scope>
</reference>
<dbReference type="InterPro" id="IPR013098">
    <property type="entry name" value="Ig_I-set"/>
</dbReference>
<dbReference type="SMART" id="SM00408">
    <property type="entry name" value="IGc2"/>
    <property type="match status" value="3"/>
</dbReference>
<dbReference type="GeneTree" id="ENSGT00940000159876"/>
<keyword evidence="9" id="KW-1185">Reference proteome</keyword>
<accession>A0A3Q0T605</accession>
<dbReference type="InterPro" id="IPR013783">
    <property type="entry name" value="Ig-like_fold"/>
</dbReference>
<protein>
    <submittedName>
        <fullName evidence="8">V-set and immunoglobulin domain containing 10</fullName>
    </submittedName>
</protein>
<keyword evidence="5" id="KW-0472">Membrane</keyword>
<feature type="signal peptide" evidence="6">
    <location>
        <begin position="1"/>
        <end position="18"/>
    </location>
</feature>
<feature type="domain" description="Ig-like" evidence="7">
    <location>
        <begin position="32"/>
        <end position="140"/>
    </location>
</feature>
<evidence type="ECO:0000313" key="8">
    <source>
        <dbReference type="Ensembl" id="ENSACIP00000027570.1"/>
    </source>
</evidence>
<evidence type="ECO:0000313" key="9">
    <source>
        <dbReference type="Proteomes" id="UP000261340"/>
    </source>
</evidence>
<reference evidence="8" key="1">
    <citation type="submission" date="2025-08" db="UniProtKB">
        <authorList>
            <consortium name="Ensembl"/>
        </authorList>
    </citation>
    <scope>IDENTIFICATION</scope>
</reference>